<dbReference type="STRING" id="2060906.A0A0H1B379"/>
<name>A0A0H1B379_9EURO</name>
<sequence length="91" mass="10156">MNKFQSCNDGPDSNKAAIRPVLSRLGVLRMTSKYYVFGMHRPGYSVAKDRAWFTPFKTEVMPNYGMLTHTIPIVGVGTIELATKCSPNKTD</sequence>
<organism evidence="1 2">
    <name type="scientific">Blastomyces silverae</name>
    <dbReference type="NCBI Taxonomy" id="2060906"/>
    <lineage>
        <taxon>Eukaryota</taxon>
        <taxon>Fungi</taxon>
        <taxon>Dikarya</taxon>
        <taxon>Ascomycota</taxon>
        <taxon>Pezizomycotina</taxon>
        <taxon>Eurotiomycetes</taxon>
        <taxon>Eurotiomycetidae</taxon>
        <taxon>Onygenales</taxon>
        <taxon>Ajellomycetaceae</taxon>
        <taxon>Blastomyces</taxon>
    </lineage>
</organism>
<dbReference type="EMBL" id="LDEV01003437">
    <property type="protein sequence ID" value="KLJ05874.1"/>
    <property type="molecule type" value="Genomic_DNA"/>
</dbReference>
<protein>
    <submittedName>
        <fullName evidence="1">Uncharacterized protein</fullName>
    </submittedName>
</protein>
<reference evidence="2" key="1">
    <citation type="journal article" date="2015" name="PLoS Genet.">
        <title>The dynamic genome and transcriptome of the human fungal pathogen Blastomyces and close relative Emmonsia.</title>
        <authorList>
            <person name="Munoz J.F."/>
            <person name="Gauthier G.M."/>
            <person name="Desjardins C.A."/>
            <person name="Gallo J.E."/>
            <person name="Holder J."/>
            <person name="Sullivan T.D."/>
            <person name="Marty A.J."/>
            <person name="Carmen J.C."/>
            <person name="Chen Z."/>
            <person name="Ding L."/>
            <person name="Gujja S."/>
            <person name="Magrini V."/>
            <person name="Misas E."/>
            <person name="Mitreva M."/>
            <person name="Priest M."/>
            <person name="Saif S."/>
            <person name="Whiston E.A."/>
            <person name="Young S."/>
            <person name="Zeng Q."/>
            <person name="Goldman W.E."/>
            <person name="Mardis E.R."/>
            <person name="Taylor J.W."/>
            <person name="McEwen J.G."/>
            <person name="Clay O.K."/>
            <person name="Klein B.S."/>
            <person name="Cuomo C.A."/>
        </authorList>
    </citation>
    <scope>NUCLEOTIDE SEQUENCE [LARGE SCALE GENOMIC DNA]</scope>
    <source>
        <strain evidence="2">UAMH 139</strain>
    </source>
</reference>
<evidence type="ECO:0000313" key="2">
    <source>
        <dbReference type="Proteomes" id="UP000053573"/>
    </source>
</evidence>
<dbReference type="Proteomes" id="UP000053573">
    <property type="component" value="Unassembled WGS sequence"/>
</dbReference>
<proteinExistence type="predicted"/>
<keyword evidence="2" id="KW-1185">Reference proteome</keyword>
<dbReference type="AlphaFoldDB" id="A0A0H1B379"/>
<comment type="caution">
    <text evidence="1">The sequence shown here is derived from an EMBL/GenBank/DDBJ whole genome shotgun (WGS) entry which is preliminary data.</text>
</comment>
<gene>
    <name evidence="1" type="ORF">EMPG_10699</name>
</gene>
<evidence type="ECO:0000313" key="1">
    <source>
        <dbReference type="EMBL" id="KLJ05874.1"/>
    </source>
</evidence>
<dbReference type="OrthoDB" id="4187698at2759"/>
<accession>A0A0H1B379</accession>